<protein>
    <submittedName>
        <fullName evidence="3">Cytochrome P450</fullName>
    </submittedName>
</protein>
<keyword evidence="2" id="KW-0479">Metal-binding</keyword>
<keyword evidence="2" id="KW-0560">Oxidoreductase</keyword>
<comment type="similarity">
    <text evidence="1 2">Belongs to the cytochrome P450 family.</text>
</comment>
<dbReference type="SUPFAM" id="SSF48264">
    <property type="entry name" value="Cytochrome P450"/>
    <property type="match status" value="1"/>
</dbReference>
<dbReference type="PRINTS" id="PR00359">
    <property type="entry name" value="BP450"/>
</dbReference>
<dbReference type="PANTHER" id="PTHR46696:SF1">
    <property type="entry name" value="CYTOCHROME P450 YJIB-RELATED"/>
    <property type="match status" value="1"/>
</dbReference>
<dbReference type="EMBL" id="JAQQCF010000004">
    <property type="protein sequence ID" value="MFM0636421.1"/>
    <property type="molecule type" value="Genomic_DNA"/>
</dbReference>
<dbReference type="PROSITE" id="PS00086">
    <property type="entry name" value="CYTOCHROME_P450"/>
    <property type="match status" value="1"/>
</dbReference>
<comment type="caution">
    <text evidence="3">The sequence shown here is derived from an EMBL/GenBank/DDBJ whole genome shotgun (WGS) entry which is preliminary data.</text>
</comment>
<name>A0ABW9DQW0_9BURK</name>
<keyword evidence="2" id="KW-0408">Iron</keyword>
<keyword evidence="2" id="KW-0503">Monooxygenase</keyword>
<dbReference type="PRINTS" id="PR00385">
    <property type="entry name" value="P450"/>
</dbReference>
<dbReference type="PANTHER" id="PTHR46696">
    <property type="entry name" value="P450, PUTATIVE (EUROFUNG)-RELATED"/>
    <property type="match status" value="1"/>
</dbReference>
<evidence type="ECO:0000256" key="1">
    <source>
        <dbReference type="ARBA" id="ARBA00010617"/>
    </source>
</evidence>
<dbReference type="InterPro" id="IPR036396">
    <property type="entry name" value="Cyt_P450_sf"/>
</dbReference>
<dbReference type="Gene3D" id="1.10.630.10">
    <property type="entry name" value="Cytochrome P450"/>
    <property type="match status" value="1"/>
</dbReference>
<dbReference type="InterPro" id="IPR001128">
    <property type="entry name" value="Cyt_P450"/>
</dbReference>
<evidence type="ECO:0000313" key="3">
    <source>
        <dbReference type="EMBL" id="MFM0636421.1"/>
    </source>
</evidence>
<gene>
    <name evidence="3" type="ORF">PQQ63_06920</name>
</gene>
<accession>A0ABW9DQW0</accession>
<organism evidence="3 4">
    <name type="scientific">Paraburkholderia metrosideri</name>
    <dbReference type="NCBI Taxonomy" id="580937"/>
    <lineage>
        <taxon>Bacteria</taxon>
        <taxon>Pseudomonadati</taxon>
        <taxon>Pseudomonadota</taxon>
        <taxon>Betaproteobacteria</taxon>
        <taxon>Burkholderiales</taxon>
        <taxon>Burkholderiaceae</taxon>
        <taxon>Paraburkholderia</taxon>
    </lineage>
</organism>
<dbReference type="CDD" id="cd20625">
    <property type="entry name" value="CYP164-like"/>
    <property type="match status" value="1"/>
</dbReference>
<dbReference type="Pfam" id="PF00067">
    <property type="entry name" value="p450"/>
    <property type="match status" value="1"/>
</dbReference>
<sequence>MAPATLDLTSAQFRSNPYPTYETLRQAGGVHWLPHGGPTGGMWLISRYDDVAELLKTRKTSKHVNGVPVRRCPYDHNLLSQDAPDHTRIRSLVVRAFSSERIAALEPAIRTIVDELLDPMIERGSGDFIEEFAGVLPAYVIADLMGVPRSDHVRFSAWARDLLTGPDVSNPRMSQVMASIGNLTEFFRTLVAQRRRTPTDDFISALTRECDVHDRVSNDEMLAALILILVAGHETVVNMLANGMWILLDQNEPYRLLQRNPDLVPGAIEEIMRFESPVQRATFRTTTESMTISGVDIGKNQQISAVIGSANRDAEYFNQPEQFDIERRPNRHLGFGSGIHACLGPALARLEGKVAFQRLFERTRELRLADPQPHWNISTGAMRGLTSLPVLLS</sequence>
<evidence type="ECO:0000256" key="2">
    <source>
        <dbReference type="RuleBase" id="RU000461"/>
    </source>
</evidence>
<reference evidence="3 4" key="1">
    <citation type="journal article" date="2024" name="Chem. Sci.">
        <title>Discovery of megapolipeptins by genome mining of a Burkholderiales bacteria collection.</title>
        <authorList>
            <person name="Paulo B.S."/>
            <person name="Recchia M.J.J."/>
            <person name="Lee S."/>
            <person name="Fergusson C.H."/>
            <person name="Romanowski S.B."/>
            <person name="Hernandez A."/>
            <person name="Krull N."/>
            <person name="Liu D.Y."/>
            <person name="Cavanagh H."/>
            <person name="Bos A."/>
            <person name="Gray C.A."/>
            <person name="Murphy B.T."/>
            <person name="Linington R.G."/>
            <person name="Eustaquio A.S."/>
        </authorList>
    </citation>
    <scope>NUCLEOTIDE SEQUENCE [LARGE SCALE GENOMIC DNA]</scope>
    <source>
        <strain evidence="3 4">RL17-338-BIC-A</strain>
    </source>
</reference>
<dbReference type="Proteomes" id="UP001629432">
    <property type="component" value="Unassembled WGS sequence"/>
</dbReference>
<keyword evidence="4" id="KW-1185">Reference proteome</keyword>
<dbReference type="RefSeq" id="WP_408224306.1">
    <property type="nucleotide sequence ID" value="NZ_JAQQCF010000004.1"/>
</dbReference>
<dbReference type="InterPro" id="IPR002397">
    <property type="entry name" value="Cyt_P450_B"/>
</dbReference>
<proteinExistence type="inferred from homology"/>
<dbReference type="InterPro" id="IPR017972">
    <property type="entry name" value="Cyt_P450_CS"/>
</dbReference>
<evidence type="ECO:0000313" key="4">
    <source>
        <dbReference type="Proteomes" id="UP001629432"/>
    </source>
</evidence>
<keyword evidence="2" id="KW-0349">Heme</keyword>